<evidence type="ECO:0000313" key="1">
    <source>
        <dbReference type="EMBL" id="CDW45707.1"/>
    </source>
</evidence>
<name>A0A0K2V6C0_LEPSM</name>
<accession>A0A0K2V6C0</accession>
<reference evidence="1" key="1">
    <citation type="submission" date="2014-05" db="EMBL/GenBank/DDBJ databases">
        <authorList>
            <person name="Chronopoulou M."/>
        </authorList>
    </citation>
    <scope>NUCLEOTIDE SEQUENCE</scope>
    <source>
        <tissue evidence="1">Whole organism</tissue>
    </source>
</reference>
<sequence>MEYYCYSPLRRIIDIHMQSISSSRGHGCDCTRVIELDQDVDLVHQSLHAFLNMIYTIKYI</sequence>
<dbReference type="EMBL" id="HACA01028346">
    <property type="protein sequence ID" value="CDW45707.1"/>
    <property type="molecule type" value="Transcribed_RNA"/>
</dbReference>
<proteinExistence type="predicted"/>
<organism evidence="1">
    <name type="scientific">Lepeophtheirus salmonis</name>
    <name type="common">Salmon louse</name>
    <name type="synonym">Caligus salmonis</name>
    <dbReference type="NCBI Taxonomy" id="72036"/>
    <lineage>
        <taxon>Eukaryota</taxon>
        <taxon>Metazoa</taxon>
        <taxon>Ecdysozoa</taxon>
        <taxon>Arthropoda</taxon>
        <taxon>Crustacea</taxon>
        <taxon>Multicrustacea</taxon>
        <taxon>Hexanauplia</taxon>
        <taxon>Copepoda</taxon>
        <taxon>Siphonostomatoida</taxon>
        <taxon>Caligidae</taxon>
        <taxon>Lepeophtheirus</taxon>
    </lineage>
</organism>
<protein>
    <submittedName>
        <fullName evidence="1">Uncharacterized protein</fullName>
    </submittedName>
</protein>
<dbReference type="AlphaFoldDB" id="A0A0K2V6C0"/>